<keyword evidence="4" id="KW-1185">Reference proteome</keyword>
<feature type="region of interest" description="Disordered" evidence="1">
    <location>
        <begin position="591"/>
        <end position="621"/>
    </location>
</feature>
<protein>
    <recommendedName>
        <fullName evidence="2">Protein-glutamine gamma-glutamyltransferase-like C-terminal domain-containing protein</fullName>
    </recommendedName>
</protein>
<evidence type="ECO:0000313" key="3">
    <source>
        <dbReference type="EMBL" id="ADE03118.2"/>
    </source>
</evidence>
<dbReference type="eggNOG" id="arCOG04050">
    <property type="taxonomic scope" value="Archaea"/>
</dbReference>
<feature type="compositionally biased region" description="Polar residues" evidence="1">
    <location>
        <begin position="65"/>
        <end position="77"/>
    </location>
</feature>
<reference evidence="3 4" key="1">
    <citation type="journal article" date="2010" name="PLoS ONE">
        <title>The complete genome sequence of Haloferax volcanii DS2, a model archaeon.</title>
        <authorList>
            <person name="Hartman A.L."/>
            <person name="Norais C."/>
            <person name="Badger J.H."/>
            <person name="Delmas S."/>
            <person name="Haldenby S."/>
            <person name="Madupu R."/>
            <person name="Robinson J."/>
            <person name="Khouri H."/>
            <person name="Ren Q."/>
            <person name="Lowe T.M."/>
            <person name="Maupin-Furlow J."/>
            <person name="Pohlschroder M."/>
            <person name="Daniels C."/>
            <person name="Pfeiffer F."/>
            <person name="Allers T."/>
            <person name="Eisen J.A."/>
        </authorList>
    </citation>
    <scope>NUCLEOTIDE SEQUENCE [LARGE SCALE GENOMIC DNA]</scope>
    <source>
        <strain evidence="4">ATCC 29605 / DSM 3757 / JCM 8879 / NBRC 14742 / NCIMB 2012 / VKM B-1768 / DS2</strain>
    </source>
</reference>
<organism evidence="3 4">
    <name type="scientific">Haloferax volcanii (strain ATCC 29605 / DSM 3757 / JCM 8879 / NBRC 14742 / NCIMB 2012 / VKM B-1768 / DS2)</name>
    <name type="common">Halobacterium volcanii</name>
    <dbReference type="NCBI Taxonomy" id="309800"/>
    <lineage>
        <taxon>Archaea</taxon>
        <taxon>Methanobacteriati</taxon>
        <taxon>Methanobacteriota</taxon>
        <taxon>Stenosarchaea group</taxon>
        <taxon>Halobacteria</taxon>
        <taxon>Halobacteriales</taxon>
        <taxon>Haloferacaceae</taxon>
        <taxon>Haloferax</taxon>
    </lineage>
</organism>
<feature type="region of interest" description="Disordered" evidence="1">
    <location>
        <begin position="45"/>
        <end position="89"/>
    </location>
</feature>
<evidence type="ECO:0000256" key="1">
    <source>
        <dbReference type="SAM" id="MobiDB-lite"/>
    </source>
</evidence>
<proteinExistence type="predicted"/>
<dbReference type="PaxDb" id="309800-C498_06153"/>
<sequence>MRGAWGRPARLLWTMLVVACLVATASAAAVPAGAAADTAAQSATVPASPGADADRSALGTAATPPRQTGNETDNSTGVIHENPDEVDGENELDRLLSYLSGELNGDIGASTLRLSRGEYEAARAALGDDYDDSLGKYVDVEGETETDGDGASEEYRTVVETQRAYVDTVSEFHETRREYEAARRAGDDERARELARELTRLAEDGESQSDRLLTAFDVISNRTDGDLTESSTQIEAVQANVSEQRDEIVSREFVATSLTVDDYDRNISFTDPLVLSGSLVADDGTPVTGSTARFAVGGQTIRTAVDADGSFELTYRPARIPAGSSSVTVRYLPNDTSVYQATERVVPVAVSQVNATAGLSEPAAPAYGYADGVSVRATLRVNGTPVPNYPLAASFAESSATASATNASGQSTVSTTVPATATGAASIRVAPDGDGRAVTFAPAAVSVPLETEGTALDASAREAGNGTVVVDGRLETDEGEAVSGQPVAVGVAGREVASASTNESGAYRATFDLPSDASAENATVSAAFDGGGTNLESSAATASVRLVDGPAAAGAGNDASGGLPLDLAWVVAGTAVVGLVAAVLLRRNRAGASATTTTVDDEPTASDTDDSSEPDSVTTGTPALDAAVDALDAGRPNDAVVVAYAGVRQSLGPAAGVDDAATHWEFCDRCVDAGVAPADALESLTAGYERAAYSGLSVSDEAAAELVETARSLAGTAAPDATDSPDSDGDADASEAVGAVE</sequence>
<name>D4GVA5_HALVD</name>
<dbReference type="EMBL" id="CP001956">
    <property type="protein sequence ID" value="ADE03118.2"/>
    <property type="molecule type" value="Genomic_DNA"/>
</dbReference>
<dbReference type="eggNOG" id="arCOG02487">
    <property type="taxonomic scope" value="Archaea"/>
</dbReference>
<dbReference type="Pfam" id="PF13559">
    <property type="entry name" value="DUF4129"/>
    <property type="match status" value="1"/>
</dbReference>
<feature type="domain" description="Protein-glutamine gamma-glutamyltransferase-like C-terminal" evidence="2">
    <location>
        <begin position="659"/>
        <end position="710"/>
    </location>
</feature>
<dbReference type="STRING" id="309800.HVO_2172"/>
<dbReference type="InterPro" id="IPR025403">
    <property type="entry name" value="TgpA-like_C"/>
</dbReference>
<feature type="compositionally biased region" description="Acidic residues" evidence="1">
    <location>
        <begin position="599"/>
        <end position="613"/>
    </location>
</feature>
<evidence type="ECO:0000259" key="2">
    <source>
        <dbReference type="Pfam" id="PF13559"/>
    </source>
</evidence>
<feature type="region of interest" description="Disordered" evidence="1">
    <location>
        <begin position="714"/>
        <end position="741"/>
    </location>
</feature>
<accession>D4GVA5</accession>
<dbReference type="Proteomes" id="UP000008243">
    <property type="component" value="Chromosome"/>
</dbReference>
<dbReference type="AlphaFoldDB" id="D4GVA5"/>
<gene>
    <name evidence="3" type="ordered locus">HVO_2172</name>
</gene>
<dbReference type="EnsemblBacteria" id="ADE03118">
    <property type="protein sequence ID" value="ADE03118"/>
    <property type="gene ID" value="HVO_2172"/>
</dbReference>
<dbReference type="KEGG" id="hvo:HVO_2172"/>
<feature type="compositionally biased region" description="Acidic residues" evidence="1">
    <location>
        <begin position="723"/>
        <end position="733"/>
    </location>
</feature>
<evidence type="ECO:0000313" key="4">
    <source>
        <dbReference type="Proteomes" id="UP000008243"/>
    </source>
</evidence>